<evidence type="ECO:0000256" key="3">
    <source>
        <dbReference type="ARBA" id="ARBA00023004"/>
    </source>
</evidence>
<organism evidence="7 8">
    <name type="scientific">Perilla frutescens var. hirtella</name>
    <name type="common">Perilla citriodora</name>
    <name type="synonym">Perilla setoyensis</name>
    <dbReference type="NCBI Taxonomy" id="608512"/>
    <lineage>
        <taxon>Eukaryota</taxon>
        <taxon>Viridiplantae</taxon>
        <taxon>Streptophyta</taxon>
        <taxon>Embryophyta</taxon>
        <taxon>Tracheophyta</taxon>
        <taxon>Spermatophyta</taxon>
        <taxon>Magnoliopsida</taxon>
        <taxon>eudicotyledons</taxon>
        <taxon>Gunneridae</taxon>
        <taxon>Pentapetalae</taxon>
        <taxon>asterids</taxon>
        <taxon>lamiids</taxon>
        <taxon>Lamiales</taxon>
        <taxon>Lamiaceae</taxon>
        <taxon>Nepetoideae</taxon>
        <taxon>Elsholtzieae</taxon>
        <taxon>Perilla</taxon>
    </lineage>
</organism>
<name>A0AAD4JLU5_PERFH</name>
<keyword evidence="5" id="KW-1133">Transmembrane helix</keyword>
<dbReference type="Gene3D" id="3.10.120.10">
    <property type="entry name" value="Cytochrome b5-like heme/steroid binding domain"/>
    <property type="match status" value="1"/>
</dbReference>
<reference evidence="7 8" key="1">
    <citation type="journal article" date="2021" name="Nat. Commun.">
        <title>Incipient diploidization of the medicinal plant Perilla within 10,000 years.</title>
        <authorList>
            <person name="Zhang Y."/>
            <person name="Shen Q."/>
            <person name="Leng L."/>
            <person name="Zhang D."/>
            <person name="Chen S."/>
            <person name="Shi Y."/>
            <person name="Ning Z."/>
            <person name="Chen S."/>
        </authorList>
    </citation>
    <scope>NUCLEOTIDE SEQUENCE [LARGE SCALE GENOMIC DNA]</scope>
    <source>
        <strain evidence="8">cv. PC099</strain>
    </source>
</reference>
<keyword evidence="8" id="KW-1185">Reference proteome</keyword>
<feature type="transmembrane region" description="Helical" evidence="5">
    <location>
        <begin position="114"/>
        <end position="134"/>
    </location>
</feature>
<dbReference type="Proteomes" id="UP001190926">
    <property type="component" value="Unassembled WGS sequence"/>
</dbReference>
<comment type="similarity">
    <text evidence="4 5">Belongs to the cytochrome b5 family.</text>
</comment>
<sequence length="240" mass="26453">MMEIQNSSLPSLNYLGEKHTLANTPCKNFRKSSSCILPPKNCSCSAGPTGAERSAFSAVVCALLLWPEIELAKIGPPLATTDASYSTTSRLACHFFPARTVLVDPKTHKLNMDLPALTLFLVFISGVLILIPCLRKSDRGQSVQPKFSSQFNYHTEAMAEQIVNAIELSRTAFSGRLVHGNLWKLFLCFNIYDVTSYVEEHPGGDAILAHAGDDSTKGFFGPQHARRVFDMIEDFFIGHL</sequence>
<dbReference type="InterPro" id="IPR036400">
    <property type="entry name" value="Cyt_B5-like_heme/steroid_sf"/>
</dbReference>
<feature type="non-terminal residue" evidence="7">
    <location>
        <position position="240"/>
    </location>
</feature>
<dbReference type="AlphaFoldDB" id="A0AAD4JLU5"/>
<dbReference type="SUPFAM" id="SSF55856">
    <property type="entry name" value="Cytochrome b5-like heme/steroid binding domain"/>
    <property type="match status" value="1"/>
</dbReference>
<feature type="domain" description="Cytochrome b5 heme-binding" evidence="6">
    <location>
        <begin position="160"/>
        <end position="240"/>
    </location>
</feature>
<gene>
    <name evidence="7" type="ORF">C2S53_001258</name>
</gene>
<dbReference type="SMART" id="SM01117">
    <property type="entry name" value="Cyt-b5"/>
    <property type="match status" value="1"/>
</dbReference>
<dbReference type="GO" id="GO:0016020">
    <property type="term" value="C:membrane"/>
    <property type="evidence" value="ECO:0007669"/>
    <property type="project" value="TreeGrafter"/>
</dbReference>
<evidence type="ECO:0000256" key="4">
    <source>
        <dbReference type="ARBA" id="ARBA00038168"/>
    </source>
</evidence>
<evidence type="ECO:0000256" key="5">
    <source>
        <dbReference type="RuleBase" id="RU362121"/>
    </source>
</evidence>
<keyword evidence="5" id="KW-0812">Transmembrane</keyword>
<dbReference type="PROSITE" id="PS50255">
    <property type="entry name" value="CYTOCHROME_B5_2"/>
    <property type="match status" value="1"/>
</dbReference>
<evidence type="ECO:0000313" key="8">
    <source>
        <dbReference type="Proteomes" id="UP001190926"/>
    </source>
</evidence>
<evidence type="ECO:0000256" key="2">
    <source>
        <dbReference type="ARBA" id="ARBA00022723"/>
    </source>
</evidence>
<dbReference type="InterPro" id="IPR050668">
    <property type="entry name" value="Cytochrome_b5"/>
</dbReference>
<dbReference type="PANTHER" id="PTHR19359:SF95">
    <property type="entry name" value="CYTOCHROME B5 TYPE B"/>
    <property type="match status" value="1"/>
</dbReference>
<accession>A0AAD4JLU5</accession>
<keyword evidence="3 5" id="KW-0408">Iron</keyword>
<keyword evidence="1 5" id="KW-0349">Heme</keyword>
<evidence type="ECO:0000256" key="1">
    <source>
        <dbReference type="ARBA" id="ARBA00022617"/>
    </source>
</evidence>
<evidence type="ECO:0000313" key="7">
    <source>
        <dbReference type="EMBL" id="KAH6836221.1"/>
    </source>
</evidence>
<protein>
    <recommendedName>
        <fullName evidence="6">Cytochrome b5 heme-binding domain-containing protein</fullName>
    </recommendedName>
</protein>
<keyword evidence="2 5" id="KW-0479">Metal-binding</keyword>
<proteinExistence type="inferred from homology"/>
<dbReference type="Pfam" id="PF00173">
    <property type="entry name" value="Cyt-b5"/>
    <property type="match status" value="1"/>
</dbReference>
<dbReference type="EMBL" id="SDAM02000021">
    <property type="protein sequence ID" value="KAH6836221.1"/>
    <property type="molecule type" value="Genomic_DNA"/>
</dbReference>
<dbReference type="InterPro" id="IPR018506">
    <property type="entry name" value="Cyt_B5_heme-BS"/>
</dbReference>
<dbReference type="InterPro" id="IPR001199">
    <property type="entry name" value="Cyt_B5-like_heme/steroid-bd"/>
</dbReference>
<keyword evidence="5" id="KW-0472">Membrane</keyword>
<evidence type="ECO:0000259" key="6">
    <source>
        <dbReference type="PROSITE" id="PS50255"/>
    </source>
</evidence>
<dbReference type="PANTHER" id="PTHR19359">
    <property type="entry name" value="CYTOCHROME B5"/>
    <property type="match status" value="1"/>
</dbReference>
<dbReference type="GO" id="GO:0046872">
    <property type="term" value="F:metal ion binding"/>
    <property type="evidence" value="ECO:0007669"/>
    <property type="project" value="UniProtKB-UniRule"/>
</dbReference>
<comment type="caution">
    <text evidence="7">The sequence shown here is derived from an EMBL/GenBank/DDBJ whole genome shotgun (WGS) entry which is preliminary data.</text>
</comment>
<dbReference type="PROSITE" id="PS00191">
    <property type="entry name" value="CYTOCHROME_B5_1"/>
    <property type="match status" value="1"/>
</dbReference>
<dbReference type="GO" id="GO:0020037">
    <property type="term" value="F:heme binding"/>
    <property type="evidence" value="ECO:0007669"/>
    <property type="project" value="UniProtKB-UniRule"/>
</dbReference>